<proteinExistence type="inferred from homology"/>
<reference evidence="5 6" key="1">
    <citation type="journal article" date="2018" name="Nat. Biotechnol.">
        <title>A standardized bacterial taxonomy based on genome phylogeny substantially revises the tree of life.</title>
        <authorList>
            <person name="Parks D.H."/>
            <person name="Chuvochina M."/>
            <person name="Waite D.W."/>
            <person name="Rinke C."/>
            <person name="Skarshewski A."/>
            <person name="Chaumeil P.A."/>
            <person name="Hugenholtz P."/>
        </authorList>
    </citation>
    <scope>NUCLEOTIDE SEQUENCE [LARGE SCALE GENOMIC DNA]</scope>
    <source>
        <strain evidence="5">UBA9169</strain>
    </source>
</reference>
<evidence type="ECO:0000256" key="4">
    <source>
        <dbReference type="ARBA" id="ARBA00023098"/>
    </source>
</evidence>
<gene>
    <name evidence="5" type="ORF">DCS45_04045</name>
</gene>
<dbReference type="GO" id="GO:0006631">
    <property type="term" value="P:fatty acid metabolic process"/>
    <property type="evidence" value="ECO:0007669"/>
    <property type="project" value="UniProtKB-KW"/>
</dbReference>
<organism evidence="5 6">
    <name type="scientific">Roseovarius nubinhibens</name>
    <dbReference type="NCBI Taxonomy" id="314263"/>
    <lineage>
        <taxon>Bacteria</taxon>
        <taxon>Pseudomonadati</taxon>
        <taxon>Pseudomonadota</taxon>
        <taxon>Alphaproteobacteria</taxon>
        <taxon>Rhodobacterales</taxon>
        <taxon>Roseobacteraceae</taxon>
        <taxon>Roseovarius</taxon>
    </lineage>
</organism>
<evidence type="ECO:0000256" key="3">
    <source>
        <dbReference type="ARBA" id="ARBA00022832"/>
    </source>
</evidence>
<dbReference type="PANTHER" id="PTHR43859">
    <property type="entry name" value="ACYL-ACTIVATING ENZYME"/>
    <property type="match status" value="1"/>
</dbReference>
<evidence type="ECO:0000313" key="5">
    <source>
        <dbReference type="EMBL" id="HAR51038.1"/>
    </source>
</evidence>
<keyword evidence="4" id="KW-0443">Lipid metabolism</keyword>
<dbReference type="InterPro" id="IPR042099">
    <property type="entry name" value="ANL_N_sf"/>
</dbReference>
<dbReference type="GO" id="GO:0016874">
    <property type="term" value="F:ligase activity"/>
    <property type="evidence" value="ECO:0007669"/>
    <property type="project" value="UniProtKB-KW"/>
</dbReference>
<dbReference type="Proteomes" id="UP000264719">
    <property type="component" value="Unassembled WGS sequence"/>
</dbReference>
<evidence type="ECO:0000313" key="6">
    <source>
        <dbReference type="Proteomes" id="UP000264719"/>
    </source>
</evidence>
<protein>
    <submittedName>
        <fullName evidence="5">Acyl-CoA synthetase</fullName>
    </submittedName>
</protein>
<keyword evidence="2" id="KW-0436">Ligase</keyword>
<comment type="similarity">
    <text evidence="1">Belongs to the ATP-dependent AMP-binding enzyme family.</text>
</comment>
<comment type="caution">
    <text evidence="5">The sequence shown here is derived from an EMBL/GenBank/DDBJ whole genome shotgun (WGS) entry which is preliminary data.</text>
</comment>
<evidence type="ECO:0000256" key="1">
    <source>
        <dbReference type="ARBA" id="ARBA00006432"/>
    </source>
</evidence>
<sequence length="71" mass="7685">LNMLVNAPEDQRRAFDQVVEVFTAGAPPAPATLAKIEPMGFNVTQVYGLTESYGPATECAWDDDLWGDLIG</sequence>
<dbReference type="AlphaFoldDB" id="A0A348W926"/>
<name>A0A348W926_9RHOB</name>
<dbReference type="PANTHER" id="PTHR43859:SF4">
    <property type="entry name" value="BUTANOATE--COA LIGASE AAE1-RELATED"/>
    <property type="match status" value="1"/>
</dbReference>
<accession>A0A348W926</accession>
<evidence type="ECO:0000256" key="2">
    <source>
        <dbReference type="ARBA" id="ARBA00022598"/>
    </source>
</evidence>
<dbReference type="Gene3D" id="3.40.50.12780">
    <property type="entry name" value="N-terminal domain of ligase-like"/>
    <property type="match status" value="1"/>
</dbReference>
<feature type="non-terminal residue" evidence="5">
    <location>
        <position position="71"/>
    </location>
</feature>
<feature type="non-terminal residue" evidence="5">
    <location>
        <position position="1"/>
    </location>
</feature>
<dbReference type="SUPFAM" id="SSF56801">
    <property type="entry name" value="Acetyl-CoA synthetase-like"/>
    <property type="match status" value="1"/>
</dbReference>
<keyword evidence="3" id="KW-0276">Fatty acid metabolism</keyword>
<dbReference type="EMBL" id="DMVW01000043">
    <property type="protein sequence ID" value="HAR51038.1"/>
    <property type="molecule type" value="Genomic_DNA"/>
</dbReference>